<evidence type="ECO:0000256" key="2">
    <source>
        <dbReference type="ARBA" id="ARBA00022475"/>
    </source>
</evidence>
<dbReference type="Proteomes" id="UP001595979">
    <property type="component" value="Unassembled WGS sequence"/>
</dbReference>
<feature type="transmembrane region" description="Helical" evidence="7">
    <location>
        <begin position="74"/>
        <end position="96"/>
    </location>
</feature>
<feature type="transmembrane region" description="Helical" evidence="7">
    <location>
        <begin position="171"/>
        <end position="192"/>
    </location>
</feature>
<dbReference type="CDD" id="cd03392">
    <property type="entry name" value="PAP2_like_2"/>
    <property type="match status" value="1"/>
</dbReference>
<organism evidence="9 10">
    <name type="scientific">Deinococcus petrolearius</name>
    <dbReference type="NCBI Taxonomy" id="1751295"/>
    <lineage>
        <taxon>Bacteria</taxon>
        <taxon>Thermotogati</taxon>
        <taxon>Deinococcota</taxon>
        <taxon>Deinococci</taxon>
        <taxon>Deinococcales</taxon>
        <taxon>Deinococcaceae</taxon>
        <taxon>Deinococcus</taxon>
    </lineage>
</organism>
<keyword evidence="2" id="KW-1003">Cell membrane</keyword>
<comment type="subcellular location">
    <subcellularLocation>
        <location evidence="1">Cell membrane</location>
        <topology evidence="1">Multi-pass membrane protein</topology>
    </subcellularLocation>
</comment>
<keyword evidence="6 7" id="KW-0472">Membrane</keyword>
<sequence>MRLPTRRPPPPVLSAPARRWNAVALLLLGVLLPLLAVADLTEDIFRKGGFAWDQTLLAWYRAHRTPELTRLAEALAVIGGVQVLPWVTLAVAAGLYRARARAHALFLVLAVGGATLLNVATKLIFHRPRPDVLEAVLREPGFSFPSGHAMANAAFGIAVTLVFWRSRAGWPVAVLGALWAVLVGVSRNYLGVHYPSDVLAGALSSLVWVAGLYLLMGRFRPSLRSSPAGERDNR</sequence>
<dbReference type="PANTHER" id="PTHR14969">
    <property type="entry name" value="SPHINGOSINE-1-PHOSPHATE PHOSPHOHYDROLASE"/>
    <property type="match status" value="1"/>
</dbReference>
<feature type="transmembrane region" description="Helical" evidence="7">
    <location>
        <begin position="103"/>
        <end position="125"/>
    </location>
</feature>
<evidence type="ECO:0000256" key="1">
    <source>
        <dbReference type="ARBA" id="ARBA00004651"/>
    </source>
</evidence>
<evidence type="ECO:0000256" key="4">
    <source>
        <dbReference type="ARBA" id="ARBA00022801"/>
    </source>
</evidence>
<keyword evidence="5 7" id="KW-1133">Transmembrane helix</keyword>
<comment type="caution">
    <text evidence="9">The sequence shown here is derived from an EMBL/GenBank/DDBJ whole genome shotgun (WGS) entry which is preliminary data.</text>
</comment>
<accession>A0ABW1DIC4</accession>
<evidence type="ECO:0000256" key="7">
    <source>
        <dbReference type="SAM" id="Phobius"/>
    </source>
</evidence>
<name>A0ABW1DIC4_9DEIO</name>
<proteinExistence type="predicted"/>
<dbReference type="Gene3D" id="1.20.144.10">
    <property type="entry name" value="Phosphatidic acid phosphatase type 2/haloperoxidase"/>
    <property type="match status" value="2"/>
</dbReference>
<evidence type="ECO:0000256" key="5">
    <source>
        <dbReference type="ARBA" id="ARBA00022989"/>
    </source>
</evidence>
<protein>
    <submittedName>
        <fullName evidence="9">Phosphatase PAP2 family protein</fullName>
    </submittedName>
</protein>
<feature type="domain" description="Phosphatidic acid phosphatase type 2/haloperoxidase" evidence="8">
    <location>
        <begin position="104"/>
        <end position="213"/>
    </location>
</feature>
<dbReference type="PANTHER" id="PTHR14969:SF62">
    <property type="entry name" value="DECAPRENYLPHOSPHORYL-5-PHOSPHORIBOSE PHOSPHATASE RV3807C-RELATED"/>
    <property type="match status" value="1"/>
</dbReference>
<evidence type="ECO:0000259" key="8">
    <source>
        <dbReference type="SMART" id="SM00014"/>
    </source>
</evidence>
<dbReference type="Pfam" id="PF01569">
    <property type="entry name" value="PAP2"/>
    <property type="match status" value="1"/>
</dbReference>
<keyword evidence="3 7" id="KW-0812">Transmembrane</keyword>
<dbReference type="SMART" id="SM00014">
    <property type="entry name" value="acidPPc"/>
    <property type="match status" value="1"/>
</dbReference>
<feature type="transmembrane region" description="Helical" evidence="7">
    <location>
        <begin position="198"/>
        <end position="216"/>
    </location>
</feature>
<evidence type="ECO:0000313" key="10">
    <source>
        <dbReference type="Proteomes" id="UP001595979"/>
    </source>
</evidence>
<dbReference type="EMBL" id="JBHSOH010000006">
    <property type="protein sequence ID" value="MFC5847892.1"/>
    <property type="molecule type" value="Genomic_DNA"/>
</dbReference>
<evidence type="ECO:0000256" key="6">
    <source>
        <dbReference type="ARBA" id="ARBA00023136"/>
    </source>
</evidence>
<keyword evidence="10" id="KW-1185">Reference proteome</keyword>
<evidence type="ECO:0000256" key="3">
    <source>
        <dbReference type="ARBA" id="ARBA00022692"/>
    </source>
</evidence>
<evidence type="ECO:0000313" key="9">
    <source>
        <dbReference type="EMBL" id="MFC5847892.1"/>
    </source>
</evidence>
<feature type="transmembrane region" description="Helical" evidence="7">
    <location>
        <begin position="145"/>
        <end position="164"/>
    </location>
</feature>
<dbReference type="InterPro" id="IPR000326">
    <property type="entry name" value="PAP2/HPO"/>
</dbReference>
<gene>
    <name evidence="9" type="ORF">ACFPQ6_06170</name>
</gene>
<keyword evidence="4" id="KW-0378">Hydrolase</keyword>
<reference evidence="10" key="1">
    <citation type="journal article" date="2019" name="Int. J. Syst. Evol. Microbiol.">
        <title>The Global Catalogue of Microorganisms (GCM) 10K type strain sequencing project: providing services to taxonomists for standard genome sequencing and annotation.</title>
        <authorList>
            <consortium name="The Broad Institute Genomics Platform"/>
            <consortium name="The Broad Institute Genome Sequencing Center for Infectious Disease"/>
            <person name="Wu L."/>
            <person name="Ma J."/>
        </authorList>
    </citation>
    <scope>NUCLEOTIDE SEQUENCE [LARGE SCALE GENOMIC DNA]</scope>
    <source>
        <strain evidence="10">CGMCC 1.15053</strain>
    </source>
</reference>
<dbReference type="SUPFAM" id="SSF48317">
    <property type="entry name" value="Acid phosphatase/Vanadium-dependent haloperoxidase"/>
    <property type="match status" value="1"/>
</dbReference>
<dbReference type="RefSeq" id="WP_380047447.1">
    <property type="nucleotide sequence ID" value="NZ_JBHSOH010000006.1"/>
</dbReference>
<dbReference type="InterPro" id="IPR036938">
    <property type="entry name" value="PAP2/HPO_sf"/>
</dbReference>